<organism evidence="3 4">
    <name type="scientific">Phytophthora rubi</name>
    <dbReference type="NCBI Taxonomy" id="129364"/>
    <lineage>
        <taxon>Eukaryota</taxon>
        <taxon>Sar</taxon>
        <taxon>Stramenopiles</taxon>
        <taxon>Oomycota</taxon>
        <taxon>Peronosporomycetes</taxon>
        <taxon>Peronosporales</taxon>
        <taxon>Peronosporaceae</taxon>
        <taxon>Phytophthora</taxon>
    </lineage>
</organism>
<evidence type="ECO:0000256" key="2">
    <source>
        <dbReference type="ARBA" id="ARBA00023172"/>
    </source>
</evidence>
<dbReference type="EMBL" id="QXFV01000195">
    <property type="protein sequence ID" value="KAE9046199.1"/>
    <property type="molecule type" value="Genomic_DNA"/>
</dbReference>
<dbReference type="Gene3D" id="1.10.150.130">
    <property type="match status" value="1"/>
</dbReference>
<protein>
    <recommendedName>
        <fullName evidence="5">Tyr recombinase domain-containing protein</fullName>
    </recommendedName>
</protein>
<dbReference type="InterPro" id="IPR010998">
    <property type="entry name" value="Integrase_recombinase_N"/>
</dbReference>
<evidence type="ECO:0000256" key="1">
    <source>
        <dbReference type="ARBA" id="ARBA00023125"/>
    </source>
</evidence>
<evidence type="ECO:0000313" key="3">
    <source>
        <dbReference type="EMBL" id="KAE9046199.1"/>
    </source>
</evidence>
<sequence>MTEFLRKDLQWWQTLVFQTEFAGMPMNLFDHTKAFDEVWLVTVARNTICITGMKLQERLLLKQRSQARDGNDLAYAVSCVTDMWGPSLSTEGTWCHVVIHGERWITELIDKMNCKSLEGQQALRQSGRVRRQRVEEKRDQLKQASVSVGTLGSYSRNFKFWETFCNDFGFPVWIDELPRARQSRMVGLFAALCASEGPNKARKGNKYQTFDGKMAAVAFAHKAVRNAKLDYHDPEFELIAQGYKRSHGDVDRKQPVTTPMLLKMYELRARHDTESDLMWGSVVLAFFFLDRSSELWGPVVSDKSTGVVRTHCVKAANVILRDNFGTQVGPEEPGAMSVEVIFESHKGDRVAQGTTVRHYKSNHAHLCPVAAARLCLNIRAQWLATGRKLGPYLTSVSSTRTIKKTQVANLIKMSAADMGLPRSDYSAHSLRIGGACALLAAGKSDLVIRLLGRWASWCFTVYTRLRPGMIRDAASCMIKASTWECHEQGIVPTQNTQHSEGGTPGSLTLQANQVNLPLAVKSRRRKVCG</sequence>
<dbReference type="Gene3D" id="1.10.443.10">
    <property type="entry name" value="Intergrase catalytic core"/>
    <property type="match status" value="1"/>
</dbReference>
<keyword evidence="1" id="KW-0238">DNA-binding</keyword>
<gene>
    <name evidence="3" type="ORF">PR001_g4666</name>
</gene>
<dbReference type="GO" id="GO:0006310">
    <property type="term" value="P:DNA recombination"/>
    <property type="evidence" value="ECO:0007669"/>
    <property type="project" value="UniProtKB-KW"/>
</dbReference>
<accession>A0A6A3NSG1</accession>
<dbReference type="InterPro" id="IPR052925">
    <property type="entry name" value="Phage_Integrase-like_Recomb"/>
</dbReference>
<dbReference type="GO" id="GO:0003677">
    <property type="term" value="F:DNA binding"/>
    <property type="evidence" value="ECO:0007669"/>
    <property type="project" value="UniProtKB-KW"/>
</dbReference>
<reference evidence="3 4" key="1">
    <citation type="submission" date="2018-09" db="EMBL/GenBank/DDBJ databases">
        <title>Genomic investigation of the strawberry pathogen Phytophthora fragariae indicates pathogenicity is determined by transcriptional variation in three key races.</title>
        <authorList>
            <person name="Adams T.M."/>
            <person name="Armitage A.D."/>
            <person name="Sobczyk M.K."/>
            <person name="Bates H.J."/>
            <person name="Dunwell J.M."/>
            <person name="Nellist C.F."/>
            <person name="Harrison R.J."/>
        </authorList>
    </citation>
    <scope>NUCLEOTIDE SEQUENCE [LARGE SCALE GENOMIC DNA]</scope>
    <source>
        <strain evidence="3 4">SCRP249</strain>
    </source>
</reference>
<dbReference type="PANTHER" id="PTHR34605:SF3">
    <property type="entry name" value="P CELL-TYPE AGGLUTINATION PROTEIN MAP4-LIKE-RELATED"/>
    <property type="match status" value="1"/>
</dbReference>
<dbReference type="Proteomes" id="UP000429607">
    <property type="component" value="Unassembled WGS sequence"/>
</dbReference>
<keyword evidence="2" id="KW-0233">DNA recombination</keyword>
<dbReference type="InterPro" id="IPR013762">
    <property type="entry name" value="Integrase-like_cat_sf"/>
</dbReference>
<dbReference type="SUPFAM" id="SSF56349">
    <property type="entry name" value="DNA breaking-rejoining enzymes"/>
    <property type="match status" value="1"/>
</dbReference>
<evidence type="ECO:0008006" key="5">
    <source>
        <dbReference type="Google" id="ProtNLM"/>
    </source>
</evidence>
<dbReference type="AlphaFoldDB" id="A0A6A3NSG1"/>
<proteinExistence type="predicted"/>
<dbReference type="PANTHER" id="PTHR34605">
    <property type="entry name" value="PHAGE_INTEGRASE DOMAIN-CONTAINING PROTEIN"/>
    <property type="match status" value="1"/>
</dbReference>
<evidence type="ECO:0000313" key="4">
    <source>
        <dbReference type="Proteomes" id="UP000429607"/>
    </source>
</evidence>
<name>A0A6A3NSG1_9STRA</name>
<dbReference type="InterPro" id="IPR011010">
    <property type="entry name" value="DNA_brk_join_enz"/>
</dbReference>
<dbReference type="GO" id="GO:0015074">
    <property type="term" value="P:DNA integration"/>
    <property type="evidence" value="ECO:0007669"/>
    <property type="project" value="InterPro"/>
</dbReference>
<comment type="caution">
    <text evidence="3">The sequence shown here is derived from an EMBL/GenBank/DDBJ whole genome shotgun (WGS) entry which is preliminary data.</text>
</comment>